<dbReference type="AlphaFoldDB" id="A0A919JNZ1"/>
<dbReference type="Pfam" id="PF08044">
    <property type="entry name" value="DUF1707"/>
    <property type="match status" value="1"/>
</dbReference>
<dbReference type="PANTHER" id="PTHR40763:SF4">
    <property type="entry name" value="DUF1707 DOMAIN-CONTAINING PROTEIN"/>
    <property type="match status" value="1"/>
</dbReference>
<keyword evidence="1" id="KW-0812">Transmembrane</keyword>
<sequence>MHGSISLADMAKEVAPRTDAETLRAADADRHKIADQLKSALDEGRLTLHEYDDRVRQAYAARTYAELLILVADLPRPGVSAAEVSARKAAEVRRVERRLPMALLILWTIWGAVAAVNLTVWFLVALTVEDDIYPWPIWLLVPGAALGATTVGVQMIRRRHYRR</sequence>
<feature type="transmembrane region" description="Helical" evidence="1">
    <location>
        <begin position="103"/>
        <end position="123"/>
    </location>
</feature>
<keyword evidence="4" id="KW-1185">Reference proteome</keyword>
<evidence type="ECO:0000259" key="2">
    <source>
        <dbReference type="Pfam" id="PF08044"/>
    </source>
</evidence>
<comment type="caution">
    <text evidence="3">The sequence shown here is derived from an EMBL/GenBank/DDBJ whole genome shotgun (WGS) entry which is preliminary data.</text>
</comment>
<organism evidence="3 4">
    <name type="scientific">Actinoplanes nipponensis</name>
    <dbReference type="NCBI Taxonomy" id="135950"/>
    <lineage>
        <taxon>Bacteria</taxon>
        <taxon>Bacillati</taxon>
        <taxon>Actinomycetota</taxon>
        <taxon>Actinomycetes</taxon>
        <taxon>Micromonosporales</taxon>
        <taxon>Micromonosporaceae</taxon>
        <taxon>Actinoplanes</taxon>
    </lineage>
</organism>
<evidence type="ECO:0000313" key="4">
    <source>
        <dbReference type="Proteomes" id="UP000647172"/>
    </source>
</evidence>
<keyword evidence="1" id="KW-1133">Transmembrane helix</keyword>
<feature type="domain" description="DUF1707" evidence="2">
    <location>
        <begin position="23"/>
        <end position="75"/>
    </location>
</feature>
<gene>
    <name evidence="3" type="ORF">Ani05nite_62140</name>
</gene>
<evidence type="ECO:0000256" key="1">
    <source>
        <dbReference type="SAM" id="Phobius"/>
    </source>
</evidence>
<dbReference type="Proteomes" id="UP000647172">
    <property type="component" value="Unassembled WGS sequence"/>
</dbReference>
<accession>A0A919JNZ1</accession>
<dbReference type="PANTHER" id="PTHR40763">
    <property type="entry name" value="MEMBRANE PROTEIN-RELATED"/>
    <property type="match status" value="1"/>
</dbReference>
<name>A0A919JNZ1_9ACTN</name>
<protein>
    <recommendedName>
        <fullName evidence="2">DUF1707 domain-containing protein</fullName>
    </recommendedName>
</protein>
<dbReference type="InterPro" id="IPR012551">
    <property type="entry name" value="DUF1707_SHOCT-like"/>
</dbReference>
<reference evidence="3" key="1">
    <citation type="submission" date="2021-01" db="EMBL/GenBank/DDBJ databases">
        <title>Whole genome shotgun sequence of Actinoplanes nipponensis NBRC 14063.</title>
        <authorList>
            <person name="Komaki H."/>
            <person name="Tamura T."/>
        </authorList>
    </citation>
    <scope>NUCLEOTIDE SEQUENCE</scope>
    <source>
        <strain evidence="3">NBRC 14063</strain>
    </source>
</reference>
<keyword evidence="1" id="KW-0472">Membrane</keyword>
<evidence type="ECO:0000313" key="3">
    <source>
        <dbReference type="EMBL" id="GIE52680.1"/>
    </source>
</evidence>
<dbReference type="EMBL" id="BOMQ01000074">
    <property type="protein sequence ID" value="GIE52680.1"/>
    <property type="molecule type" value="Genomic_DNA"/>
</dbReference>
<feature type="transmembrane region" description="Helical" evidence="1">
    <location>
        <begin position="135"/>
        <end position="156"/>
    </location>
</feature>
<proteinExistence type="predicted"/>